<evidence type="ECO:0000256" key="1">
    <source>
        <dbReference type="SAM" id="MobiDB-lite"/>
    </source>
</evidence>
<accession>A0AAD5BHR4</accession>
<dbReference type="GeneID" id="76149145"/>
<organism evidence="2 3">
    <name type="scientific">Candida theae</name>
    <dbReference type="NCBI Taxonomy" id="1198502"/>
    <lineage>
        <taxon>Eukaryota</taxon>
        <taxon>Fungi</taxon>
        <taxon>Dikarya</taxon>
        <taxon>Ascomycota</taxon>
        <taxon>Saccharomycotina</taxon>
        <taxon>Pichiomycetes</taxon>
        <taxon>Debaryomycetaceae</taxon>
        <taxon>Candida/Lodderomyces clade</taxon>
        <taxon>Candida</taxon>
    </lineage>
</organism>
<dbReference type="Proteomes" id="UP001204833">
    <property type="component" value="Unassembled WGS sequence"/>
</dbReference>
<dbReference type="EMBL" id="JAIHNG010000048">
    <property type="protein sequence ID" value="KAI5964413.1"/>
    <property type="molecule type" value="Genomic_DNA"/>
</dbReference>
<protein>
    <submittedName>
        <fullName evidence="2">Uncharacterized protein</fullName>
    </submittedName>
</protein>
<sequence>MRHRSRYSTSSKNFTRKRKRQEKFKKFVKKDIQPLEAKYATHGQSNLNFIDTQITTTMSYPWSKVTPNQLQHSKSTKPLRTLVHICAETIASQAHKITPDLMTTLPWSIWKKVWTMILATNQDSLQVYTIFLRHFGHFTDFKGHKSHITNVRDETIAFTQVPQNRLHRIETLFANVLIPDMTQGLAKVGASVILDMSRMPMVSKEEYFSIFNVPNLICLDLSNQEIDVIFLHHLGSCIATGTKLNQLVLIKLANTKVTPLAVLKFLNAISFRGCKLAYIELDFEIKHRHWRLLDPGKLKIVQTMPMGLSVNALTRSDTTSPHSPVSPQLNKLPLLDIFIAKESYDSTYNMEDIWRSRNRAMNSIKKRTTFVYEKISPTEWPYENGAADLEEKPQRQKRALKTNARDFFEL</sequence>
<dbReference type="RefSeq" id="XP_051610420.1">
    <property type="nucleotide sequence ID" value="XM_051750256.1"/>
</dbReference>
<feature type="region of interest" description="Disordered" evidence="1">
    <location>
        <begin position="1"/>
        <end position="20"/>
    </location>
</feature>
<evidence type="ECO:0000313" key="3">
    <source>
        <dbReference type="Proteomes" id="UP001204833"/>
    </source>
</evidence>
<gene>
    <name evidence="2" type="ORF">KGF57_001086</name>
</gene>
<proteinExistence type="predicted"/>
<keyword evidence="3" id="KW-1185">Reference proteome</keyword>
<comment type="caution">
    <text evidence="2">The sequence shown here is derived from an EMBL/GenBank/DDBJ whole genome shotgun (WGS) entry which is preliminary data.</text>
</comment>
<evidence type="ECO:0000313" key="2">
    <source>
        <dbReference type="EMBL" id="KAI5964413.1"/>
    </source>
</evidence>
<dbReference type="AlphaFoldDB" id="A0AAD5BHR4"/>
<dbReference type="SUPFAM" id="SSF52047">
    <property type="entry name" value="RNI-like"/>
    <property type="match status" value="1"/>
</dbReference>
<name>A0AAD5BHR4_9ASCO</name>
<reference evidence="2 3" key="1">
    <citation type="journal article" date="2022" name="DNA Res.">
        <title>Genome analysis of five recently described species of the CUG-Ser clade uncovers Candida theae as a new hybrid lineage with pathogenic potential in the Candida parapsilosis species complex.</title>
        <authorList>
            <person name="Mixao V."/>
            <person name="Del Olmo V."/>
            <person name="Hegedusova E."/>
            <person name="Saus E."/>
            <person name="Pryszcz L."/>
            <person name="Cillingova A."/>
            <person name="Nosek J."/>
            <person name="Gabaldon T."/>
        </authorList>
    </citation>
    <scope>NUCLEOTIDE SEQUENCE [LARGE SCALE GENOMIC DNA]</scope>
    <source>
        <strain evidence="2 3">CBS 12239</strain>
    </source>
</reference>